<proteinExistence type="predicted"/>
<dbReference type="EMBL" id="JADKGY010000008">
    <property type="protein sequence ID" value="MBK9982950.1"/>
    <property type="molecule type" value="Genomic_DNA"/>
</dbReference>
<name>A0A9D7STB9_9BACT</name>
<evidence type="ECO:0000259" key="1">
    <source>
        <dbReference type="Pfam" id="PF23019"/>
    </source>
</evidence>
<protein>
    <recommendedName>
        <fullName evidence="1">DUF7033 domain-containing protein</fullName>
    </recommendedName>
</protein>
<sequence length="427" mass="49685">MINIFIRKNELYSKPLEFILKALAKNKLISFAFIDDKNEARFIFDHTDFQSLPINLTFFDSVLQKKVYNHQVYFKETPHILFPISREPDWLSTAFYMINSFQEYGQHDVKDAVDGYGRFRYDHSYQHRFNCIDQNLVQFCFDQFCSEHALMPSTSGKGRATRVFLSHDIDTIHGSFLQDGMWAIKNGRPDIILKLVMNEILLNPDWKNIERISKLHTAHDLKSTFFWLATKKIAENGVKNSDYTIEELRAQSKFSSSNGLHKSSYTTSLSEELQMLPFTTNLNRYHFLKFTLPSAWSDLELAGIKMDASLGFAEHYGFRNSYGLPFQPYNLSSGSPYTFVEVPLNIMDGTLHRYMKIPLKDTASTIIDFIEKNSTNSILSLLWHNTYFTSYKYAGYLEEYKKVILYLHEKGITSITPEEIINEFGND</sequence>
<evidence type="ECO:0000313" key="3">
    <source>
        <dbReference type="Proteomes" id="UP000808337"/>
    </source>
</evidence>
<dbReference type="Gene3D" id="3.20.20.370">
    <property type="entry name" value="Glycoside hydrolase/deacetylase"/>
    <property type="match status" value="1"/>
</dbReference>
<evidence type="ECO:0000313" key="2">
    <source>
        <dbReference type="EMBL" id="MBK9982950.1"/>
    </source>
</evidence>
<organism evidence="2 3">
    <name type="scientific">Candidatus Opimibacter skivensis</name>
    <dbReference type="NCBI Taxonomy" id="2982028"/>
    <lineage>
        <taxon>Bacteria</taxon>
        <taxon>Pseudomonadati</taxon>
        <taxon>Bacteroidota</taxon>
        <taxon>Saprospiria</taxon>
        <taxon>Saprospirales</taxon>
        <taxon>Saprospiraceae</taxon>
        <taxon>Candidatus Opimibacter</taxon>
    </lineage>
</organism>
<gene>
    <name evidence="2" type="ORF">IPP15_11105</name>
</gene>
<accession>A0A9D7STB9</accession>
<dbReference type="InterPro" id="IPR054297">
    <property type="entry name" value="DUF7033"/>
</dbReference>
<reference evidence="2 3" key="1">
    <citation type="submission" date="2020-10" db="EMBL/GenBank/DDBJ databases">
        <title>Connecting structure to function with the recovery of over 1000 high-quality activated sludge metagenome-assembled genomes encoding full-length rRNA genes using long-read sequencing.</title>
        <authorList>
            <person name="Singleton C.M."/>
            <person name="Petriglieri F."/>
            <person name="Kristensen J.M."/>
            <person name="Kirkegaard R.H."/>
            <person name="Michaelsen T.Y."/>
            <person name="Andersen M.H."/>
            <person name="Karst S.M."/>
            <person name="Dueholm M.S."/>
            <person name="Nielsen P.H."/>
            <person name="Albertsen M."/>
        </authorList>
    </citation>
    <scope>NUCLEOTIDE SEQUENCE [LARGE SCALE GENOMIC DNA]</scope>
    <source>
        <strain evidence="2">Ribe_18-Q3-R11-54_MAXAC.273</strain>
    </source>
</reference>
<dbReference type="Pfam" id="PF23019">
    <property type="entry name" value="DUF7033"/>
    <property type="match status" value="1"/>
</dbReference>
<dbReference type="Proteomes" id="UP000808337">
    <property type="component" value="Unassembled WGS sequence"/>
</dbReference>
<comment type="caution">
    <text evidence="2">The sequence shown here is derived from an EMBL/GenBank/DDBJ whole genome shotgun (WGS) entry which is preliminary data.</text>
</comment>
<feature type="domain" description="DUF7033" evidence="1">
    <location>
        <begin position="89"/>
        <end position="173"/>
    </location>
</feature>
<dbReference type="AlphaFoldDB" id="A0A9D7STB9"/>